<dbReference type="Proteomes" id="UP000055048">
    <property type="component" value="Unassembled WGS sequence"/>
</dbReference>
<comment type="caution">
    <text evidence="1">The sequence shown here is derived from an EMBL/GenBank/DDBJ whole genome shotgun (WGS) entry which is preliminary data.</text>
</comment>
<organism evidence="1 2">
    <name type="scientific">Trichinella murrelli</name>
    <dbReference type="NCBI Taxonomy" id="144512"/>
    <lineage>
        <taxon>Eukaryota</taxon>
        <taxon>Metazoa</taxon>
        <taxon>Ecdysozoa</taxon>
        <taxon>Nematoda</taxon>
        <taxon>Enoplea</taxon>
        <taxon>Dorylaimia</taxon>
        <taxon>Trichinellida</taxon>
        <taxon>Trichinellidae</taxon>
        <taxon>Trichinella</taxon>
    </lineage>
</organism>
<gene>
    <name evidence="1" type="ORF">T05_5162</name>
</gene>
<protein>
    <submittedName>
        <fullName evidence="1">Uncharacterized protein</fullName>
    </submittedName>
</protein>
<accession>A0A0V0THF5</accession>
<sequence>MKFREFWDQFEVSVQDVDVLSWVFYRCSVRCDIPGLLVANQGNALSRQRSRERFDRPQVAV</sequence>
<dbReference type="EMBL" id="JYDJ01000268">
    <property type="protein sequence ID" value="KRX38441.1"/>
    <property type="molecule type" value="Genomic_DNA"/>
</dbReference>
<evidence type="ECO:0000313" key="1">
    <source>
        <dbReference type="EMBL" id="KRX38441.1"/>
    </source>
</evidence>
<dbReference type="AlphaFoldDB" id="A0A0V0THF5"/>
<name>A0A0V0THF5_9BILA</name>
<reference evidence="1 2" key="1">
    <citation type="submission" date="2015-01" db="EMBL/GenBank/DDBJ databases">
        <title>Evolution of Trichinella species and genotypes.</title>
        <authorList>
            <person name="Korhonen P.K."/>
            <person name="Edoardo P."/>
            <person name="Giuseppe L.R."/>
            <person name="Gasser R.B."/>
        </authorList>
    </citation>
    <scope>NUCLEOTIDE SEQUENCE [LARGE SCALE GENOMIC DNA]</scope>
    <source>
        <strain evidence="1">ISS417</strain>
    </source>
</reference>
<evidence type="ECO:0000313" key="2">
    <source>
        <dbReference type="Proteomes" id="UP000055048"/>
    </source>
</evidence>
<proteinExistence type="predicted"/>
<keyword evidence="2" id="KW-1185">Reference proteome</keyword>